<evidence type="ECO:0000313" key="2">
    <source>
        <dbReference type="Proteomes" id="UP000032142"/>
    </source>
</evidence>
<protein>
    <submittedName>
        <fullName evidence="1">Bifunctional lycopene cyclase/phytoene synthase</fullName>
    </submittedName>
</protein>
<accession>A0A0B0MGB9</accession>
<dbReference type="Proteomes" id="UP000032142">
    <property type="component" value="Unassembled WGS sequence"/>
</dbReference>
<keyword evidence="2" id="KW-1185">Reference proteome</keyword>
<sequence length="56" mass="6553">MPTSQTWSYMQSHIDATIPDRVLLAHIYRNHISMPTYKCGLTHTHILESYVMIYVS</sequence>
<proteinExistence type="predicted"/>
<gene>
    <name evidence="1" type="ORF">F383_37728</name>
</gene>
<evidence type="ECO:0000313" key="1">
    <source>
        <dbReference type="EMBL" id="KHF98493.1"/>
    </source>
</evidence>
<comment type="caution">
    <text evidence="1">The sequence shown here is derived from an EMBL/GenBank/DDBJ whole genome shotgun (WGS) entry which is preliminary data.</text>
</comment>
<dbReference type="EMBL" id="JRRC01041051">
    <property type="protein sequence ID" value="KHF98493.1"/>
    <property type="molecule type" value="Genomic_DNA"/>
</dbReference>
<organism evidence="1 2">
    <name type="scientific">Gossypium arboreum</name>
    <name type="common">Tree cotton</name>
    <name type="synonym">Gossypium nanking</name>
    <dbReference type="NCBI Taxonomy" id="29729"/>
    <lineage>
        <taxon>Eukaryota</taxon>
        <taxon>Viridiplantae</taxon>
        <taxon>Streptophyta</taxon>
        <taxon>Embryophyta</taxon>
        <taxon>Tracheophyta</taxon>
        <taxon>Spermatophyta</taxon>
        <taxon>Magnoliopsida</taxon>
        <taxon>eudicotyledons</taxon>
        <taxon>Gunneridae</taxon>
        <taxon>Pentapetalae</taxon>
        <taxon>rosids</taxon>
        <taxon>malvids</taxon>
        <taxon>Malvales</taxon>
        <taxon>Malvaceae</taxon>
        <taxon>Malvoideae</taxon>
        <taxon>Gossypium</taxon>
    </lineage>
</organism>
<dbReference type="AlphaFoldDB" id="A0A0B0MGB9"/>
<name>A0A0B0MGB9_GOSAR</name>
<reference evidence="2" key="1">
    <citation type="submission" date="2014-09" db="EMBL/GenBank/DDBJ databases">
        <authorList>
            <person name="Mudge J."/>
            <person name="Ramaraj T."/>
            <person name="Lindquist I.E."/>
            <person name="Bharti A.K."/>
            <person name="Sundararajan A."/>
            <person name="Cameron C.T."/>
            <person name="Woodward J.E."/>
            <person name="May G.D."/>
            <person name="Brubaker C."/>
            <person name="Broadhvest J."/>
            <person name="Wilkins T.A."/>
        </authorList>
    </citation>
    <scope>NUCLEOTIDE SEQUENCE</scope>
    <source>
        <strain evidence="2">cv. AKA8401</strain>
    </source>
</reference>